<dbReference type="Proteomes" id="UP001374803">
    <property type="component" value="Chromosome"/>
</dbReference>
<feature type="region of interest" description="Disordered" evidence="6">
    <location>
        <begin position="35"/>
        <end position="78"/>
    </location>
</feature>
<dbReference type="Gene3D" id="3.80.20.20">
    <property type="entry name" value="Receptor L-domain"/>
    <property type="match status" value="2"/>
</dbReference>
<dbReference type="Pfam" id="PF01030">
    <property type="entry name" value="Recep_L_domain"/>
    <property type="match status" value="1"/>
</dbReference>
<keyword evidence="2" id="KW-0134">Cell wall</keyword>
<dbReference type="EMBL" id="CP089983">
    <property type="protein sequence ID" value="WXB08441.1"/>
    <property type="molecule type" value="Genomic_DNA"/>
</dbReference>
<protein>
    <submittedName>
        <fullName evidence="10">Chitobiase/beta-hexosaminidase C-terminal domain-containing protein</fullName>
    </submittedName>
</protein>
<feature type="domain" description="GH29D-like beta-sandwich" evidence="9">
    <location>
        <begin position="154"/>
        <end position="228"/>
    </location>
</feature>
<evidence type="ECO:0000256" key="7">
    <source>
        <dbReference type="SAM" id="SignalP"/>
    </source>
</evidence>
<dbReference type="InterPro" id="IPR051648">
    <property type="entry name" value="CWI-Assembly_Regulator"/>
</dbReference>
<name>A0ABZ2LGZ6_9BACT</name>
<proteinExistence type="predicted"/>
<dbReference type="Pfam" id="PF13290">
    <property type="entry name" value="CHB_HEX_C_1"/>
    <property type="match status" value="2"/>
</dbReference>
<feature type="domain" description="GH29D-like beta-sandwich" evidence="9">
    <location>
        <begin position="69"/>
        <end position="134"/>
    </location>
</feature>
<evidence type="ECO:0000256" key="3">
    <source>
        <dbReference type="ARBA" id="ARBA00022525"/>
    </source>
</evidence>
<evidence type="ECO:0000313" key="11">
    <source>
        <dbReference type="Proteomes" id="UP001374803"/>
    </source>
</evidence>
<comment type="subcellular location">
    <subcellularLocation>
        <location evidence="1">Secreted</location>
        <location evidence="1">Cell wall</location>
    </subcellularLocation>
</comment>
<dbReference type="PANTHER" id="PTHR31018">
    <property type="entry name" value="SPORULATION-SPECIFIC PROTEIN-RELATED"/>
    <property type="match status" value="1"/>
</dbReference>
<evidence type="ECO:0000256" key="4">
    <source>
        <dbReference type="ARBA" id="ARBA00022729"/>
    </source>
</evidence>
<accession>A0ABZ2LGZ6</accession>
<keyword evidence="3" id="KW-0964">Secreted</keyword>
<dbReference type="RefSeq" id="WP_394838114.1">
    <property type="nucleotide sequence ID" value="NZ_CP089929.1"/>
</dbReference>
<sequence length="723" mass="74654">MTRLALAKALLGLTATLMMVANLLGCSGDAGVTIPPLPDDAGPPLDARPDAPPDATPSQTAAATPEFHPAPGTFDAPQSITLRTDTAGASIHYTLDGSPPDSKSPVYTSPISLAKTATLKAIARKTGFDDSAVRSGTYVIDIPPGVVEPAQLEPNSGDYPNDVEVHLTSATADATFCYTLDGAQPGCTEEARCASSSEAAAGTVLVSKSGQKLRAIACKKGMLASSVTQADYTLSAAAPVFDPMPGSYDPHNPRSIALASDTRGSVIHYSVNGSEPPSCSSPDTVPENGALPILTADAIIQAVTCKQNYATSAVVSATYLGAKCVGDFNILSVPGLQELARCEEITGNLTIGVSGLLTDLAPLAHLRSVNGNLTLQGNGALTSLHGLEALAVVGGEMIVASNAALTRIDELVALQSVGVRLMIWRNEALTELVGPNKLTKIGSLSIAGNPNLQHVGGFSQLAEIGGNFVVSTNAALISLDDMPALTKVVGNVGFSFNRALETQSGFTRMHEVGGNFTIDGNEALKGFSAFSQLTTIRGTLQVSNNPVLQSLPGFGGLTAAGGLTIRQNLAMTEIGGLDALESGSTEIEIASNPKLVRLNGLRRIPSATHIRLIDNAAMEKLEAFTALTQTSGDVSIVGCLGLKDLTGLEALGKIGGNLLLNADHSLTNLDALAQFVTLAGSLTITLNETLPTCQADRVYERLRAHGYGSTPDIRDNHGTGTCD</sequence>
<keyword evidence="5" id="KW-0325">Glycoprotein</keyword>
<evidence type="ECO:0000256" key="1">
    <source>
        <dbReference type="ARBA" id="ARBA00004191"/>
    </source>
</evidence>
<dbReference type="PANTHER" id="PTHR31018:SF3">
    <property type="entry name" value="RECEPTOR PROTEIN-TYROSINE KINASE"/>
    <property type="match status" value="1"/>
</dbReference>
<evidence type="ECO:0000256" key="2">
    <source>
        <dbReference type="ARBA" id="ARBA00022512"/>
    </source>
</evidence>
<reference evidence="10" key="1">
    <citation type="submission" date="2021-12" db="EMBL/GenBank/DDBJ databases">
        <title>Discovery of the Pendulisporaceae a myxobacterial family with distinct sporulation behavior and unique specialized metabolism.</title>
        <authorList>
            <person name="Garcia R."/>
            <person name="Popoff A."/>
            <person name="Bader C.D."/>
            <person name="Loehr J."/>
            <person name="Walesch S."/>
            <person name="Walt C."/>
            <person name="Boldt J."/>
            <person name="Bunk B."/>
            <person name="Haeckl F.J.F.P.J."/>
            <person name="Gunesch A.P."/>
            <person name="Birkelbach J."/>
            <person name="Nuebel U."/>
            <person name="Pietschmann T."/>
            <person name="Bach T."/>
            <person name="Mueller R."/>
        </authorList>
    </citation>
    <scope>NUCLEOTIDE SEQUENCE</scope>
    <source>
        <strain evidence="10">MSr11367</strain>
    </source>
</reference>
<dbReference type="SUPFAM" id="SSF52058">
    <property type="entry name" value="L domain-like"/>
    <property type="match status" value="3"/>
</dbReference>
<organism evidence="10 11">
    <name type="scientific">Pendulispora rubella</name>
    <dbReference type="NCBI Taxonomy" id="2741070"/>
    <lineage>
        <taxon>Bacteria</taxon>
        <taxon>Pseudomonadati</taxon>
        <taxon>Myxococcota</taxon>
        <taxon>Myxococcia</taxon>
        <taxon>Myxococcales</taxon>
        <taxon>Sorangiineae</taxon>
        <taxon>Pendulisporaceae</taxon>
        <taxon>Pendulispora</taxon>
    </lineage>
</organism>
<dbReference type="InterPro" id="IPR059177">
    <property type="entry name" value="GH29D-like_dom"/>
</dbReference>
<feature type="chain" id="PRO_5046842772" evidence="7">
    <location>
        <begin position="21"/>
        <end position="723"/>
    </location>
</feature>
<evidence type="ECO:0000256" key="6">
    <source>
        <dbReference type="SAM" id="MobiDB-lite"/>
    </source>
</evidence>
<feature type="domain" description="Receptor L-domain" evidence="8">
    <location>
        <begin position="342"/>
        <end position="452"/>
    </location>
</feature>
<dbReference type="InterPro" id="IPR036941">
    <property type="entry name" value="Rcpt_L-dom_sf"/>
</dbReference>
<gene>
    <name evidence="10" type="ORF">LVJ94_14490</name>
</gene>
<keyword evidence="4 7" id="KW-0732">Signal</keyword>
<dbReference type="InterPro" id="IPR000494">
    <property type="entry name" value="Rcpt_L-dom"/>
</dbReference>
<keyword evidence="11" id="KW-1185">Reference proteome</keyword>
<evidence type="ECO:0000259" key="9">
    <source>
        <dbReference type="Pfam" id="PF13290"/>
    </source>
</evidence>
<feature type="signal peptide" evidence="7">
    <location>
        <begin position="1"/>
        <end position="20"/>
    </location>
</feature>
<evidence type="ECO:0000313" key="10">
    <source>
        <dbReference type="EMBL" id="WXB08441.1"/>
    </source>
</evidence>
<evidence type="ECO:0000256" key="5">
    <source>
        <dbReference type="ARBA" id="ARBA00023180"/>
    </source>
</evidence>
<evidence type="ECO:0000259" key="8">
    <source>
        <dbReference type="Pfam" id="PF01030"/>
    </source>
</evidence>